<gene>
    <name evidence="1" type="ORF">K452DRAFT_308277</name>
</gene>
<proteinExistence type="predicted"/>
<sequence length="130" mass="14291">MADEGRFPRLTFSLHLQSTTVGAFAVAVLETTAADSRNNRGGFSSMRGGLATKPGCGDILTLQSALCMNKLVTSPLFYLSPVMDAIPEDILFELFRAITNYRSHTDVSLDKNEIEDVCSIRLVCRGFYHP</sequence>
<organism evidence="1 2">
    <name type="scientific">Aplosporella prunicola CBS 121167</name>
    <dbReference type="NCBI Taxonomy" id="1176127"/>
    <lineage>
        <taxon>Eukaryota</taxon>
        <taxon>Fungi</taxon>
        <taxon>Dikarya</taxon>
        <taxon>Ascomycota</taxon>
        <taxon>Pezizomycotina</taxon>
        <taxon>Dothideomycetes</taxon>
        <taxon>Dothideomycetes incertae sedis</taxon>
        <taxon>Botryosphaeriales</taxon>
        <taxon>Aplosporellaceae</taxon>
        <taxon>Aplosporella</taxon>
    </lineage>
</organism>
<dbReference type="GeneID" id="54300634"/>
<dbReference type="Proteomes" id="UP000799438">
    <property type="component" value="Unassembled WGS sequence"/>
</dbReference>
<dbReference type="AlphaFoldDB" id="A0A6A6BGS8"/>
<keyword evidence="2" id="KW-1185">Reference proteome</keyword>
<reference evidence="1" key="1">
    <citation type="journal article" date="2020" name="Stud. Mycol.">
        <title>101 Dothideomycetes genomes: a test case for predicting lifestyles and emergence of pathogens.</title>
        <authorList>
            <person name="Haridas S."/>
            <person name="Albert R."/>
            <person name="Binder M."/>
            <person name="Bloem J."/>
            <person name="Labutti K."/>
            <person name="Salamov A."/>
            <person name="Andreopoulos B."/>
            <person name="Baker S."/>
            <person name="Barry K."/>
            <person name="Bills G."/>
            <person name="Bluhm B."/>
            <person name="Cannon C."/>
            <person name="Castanera R."/>
            <person name="Culley D."/>
            <person name="Daum C."/>
            <person name="Ezra D."/>
            <person name="Gonzalez J."/>
            <person name="Henrissat B."/>
            <person name="Kuo A."/>
            <person name="Liang C."/>
            <person name="Lipzen A."/>
            <person name="Lutzoni F."/>
            <person name="Magnuson J."/>
            <person name="Mondo S."/>
            <person name="Nolan M."/>
            <person name="Ohm R."/>
            <person name="Pangilinan J."/>
            <person name="Park H.-J."/>
            <person name="Ramirez L."/>
            <person name="Alfaro M."/>
            <person name="Sun H."/>
            <person name="Tritt A."/>
            <person name="Yoshinaga Y."/>
            <person name="Zwiers L.-H."/>
            <person name="Turgeon B."/>
            <person name="Goodwin S."/>
            <person name="Spatafora J."/>
            <person name="Crous P."/>
            <person name="Grigoriev I."/>
        </authorList>
    </citation>
    <scope>NUCLEOTIDE SEQUENCE</scope>
    <source>
        <strain evidence="1">CBS 121167</strain>
    </source>
</reference>
<protein>
    <submittedName>
        <fullName evidence="1">Uncharacterized protein</fullName>
    </submittedName>
</protein>
<dbReference type="RefSeq" id="XP_033398345.1">
    <property type="nucleotide sequence ID" value="XM_033543137.1"/>
</dbReference>
<name>A0A6A6BGS8_9PEZI</name>
<evidence type="ECO:0000313" key="2">
    <source>
        <dbReference type="Proteomes" id="UP000799438"/>
    </source>
</evidence>
<accession>A0A6A6BGS8</accession>
<evidence type="ECO:0000313" key="1">
    <source>
        <dbReference type="EMBL" id="KAF2142633.1"/>
    </source>
</evidence>
<dbReference type="EMBL" id="ML995484">
    <property type="protein sequence ID" value="KAF2142633.1"/>
    <property type="molecule type" value="Genomic_DNA"/>
</dbReference>